<dbReference type="Proteomes" id="UP001168972">
    <property type="component" value="Unassembled WGS sequence"/>
</dbReference>
<dbReference type="AlphaFoldDB" id="A0AA39KVB8"/>
<evidence type="ECO:0000259" key="3">
    <source>
        <dbReference type="Pfam" id="PF02780"/>
    </source>
</evidence>
<evidence type="ECO:0000313" key="5">
    <source>
        <dbReference type="Proteomes" id="UP001168972"/>
    </source>
</evidence>
<dbReference type="GO" id="GO:0009083">
    <property type="term" value="P:branched-chain amino acid catabolic process"/>
    <property type="evidence" value="ECO:0007669"/>
    <property type="project" value="TreeGrafter"/>
</dbReference>
<keyword evidence="2" id="KW-0560">Oxidoreductase</keyword>
<dbReference type="GO" id="GO:0016491">
    <property type="term" value="F:oxidoreductase activity"/>
    <property type="evidence" value="ECO:0007669"/>
    <property type="project" value="UniProtKB-KW"/>
</dbReference>
<dbReference type="InterPro" id="IPR033248">
    <property type="entry name" value="Transketolase_C"/>
</dbReference>
<reference evidence="4" key="1">
    <citation type="journal article" date="2023" name="bioRxiv">
        <title>Scaffold-level genome assemblies of two parasitoid biocontrol wasps reveal the parthenogenesis mechanism and an associated novel virus.</title>
        <authorList>
            <person name="Inwood S."/>
            <person name="Skelly J."/>
            <person name="Guhlin J."/>
            <person name="Harrop T."/>
            <person name="Goldson S."/>
            <person name="Dearden P."/>
        </authorList>
    </citation>
    <scope>NUCLEOTIDE SEQUENCE</scope>
    <source>
        <strain evidence="4">Lincoln</strain>
        <tissue evidence="4">Whole body</tissue>
    </source>
</reference>
<dbReference type="PANTHER" id="PTHR42980:SF1">
    <property type="entry name" value="2-OXOISOVALERATE DEHYDROGENASE SUBUNIT BETA, MITOCHONDRIAL"/>
    <property type="match status" value="1"/>
</dbReference>
<evidence type="ECO:0000313" key="4">
    <source>
        <dbReference type="EMBL" id="KAK0175120.1"/>
    </source>
</evidence>
<dbReference type="InterPro" id="IPR009014">
    <property type="entry name" value="Transketo_C/PFOR_II"/>
</dbReference>
<dbReference type="PANTHER" id="PTHR42980">
    <property type="entry name" value="2-OXOISOVALERATE DEHYDROGENASE SUBUNIT BETA-RELATED"/>
    <property type="match status" value="1"/>
</dbReference>
<dbReference type="SUPFAM" id="SSF52922">
    <property type="entry name" value="TK C-terminal domain-like"/>
    <property type="match status" value="1"/>
</dbReference>
<proteinExistence type="predicted"/>
<evidence type="ECO:0000256" key="2">
    <source>
        <dbReference type="ARBA" id="ARBA00023002"/>
    </source>
</evidence>
<protein>
    <recommendedName>
        <fullName evidence="3">Transketolase C-terminal domain-containing protein</fullName>
    </recommendedName>
</protein>
<reference evidence="4" key="2">
    <citation type="submission" date="2023-03" db="EMBL/GenBank/DDBJ databases">
        <authorList>
            <person name="Inwood S.N."/>
            <person name="Skelly J.G."/>
            <person name="Guhlin J."/>
            <person name="Harrop T.W.R."/>
            <person name="Goldson S.G."/>
            <person name="Dearden P.K."/>
        </authorList>
    </citation>
    <scope>NUCLEOTIDE SEQUENCE</scope>
    <source>
        <strain evidence="4">Lincoln</strain>
        <tissue evidence="4">Whole body</tissue>
    </source>
</reference>
<dbReference type="InterPro" id="IPR029061">
    <property type="entry name" value="THDP-binding"/>
</dbReference>
<dbReference type="GO" id="GO:0007584">
    <property type="term" value="P:response to nutrient"/>
    <property type="evidence" value="ECO:0007669"/>
    <property type="project" value="TreeGrafter"/>
</dbReference>
<dbReference type="SUPFAM" id="SSF52518">
    <property type="entry name" value="Thiamin diphosphate-binding fold (THDP-binding)"/>
    <property type="match status" value="1"/>
</dbReference>
<name>A0AA39KVB8_MICHY</name>
<dbReference type="Pfam" id="PF02780">
    <property type="entry name" value="Transketolase_C"/>
    <property type="match status" value="1"/>
</dbReference>
<accession>A0AA39KVB8</accession>
<dbReference type="EMBL" id="JAQQBR010000005">
    <property type="protein sequence ID" value="KAK0175120.1"/>
    <property type="molecule type" value="Genomic_DNA"/>
</dbReference>
<comment type="cofactor">
    <cofactor evidence="1">
        <name>thiamine diphosphate</name>
        <dbReference type="ChEBI" id="CHEBI:58937"/>
    </cofactor>
</comment>
<sequence length="196" mass="21866">MVEVFIQKMAEQIQNIVVPRGPVQAKGLLLSCIDEPDPCIIFEPKALYRIAIDDVPIDDFKIPIGKAEIVREGDDVTLVGWGSQVHVLLETAELIQEKLGASCEVVDLISILPWDVEAVCKSVIKTGRVVIAHEAPLTGGFGSEIAATIQERCFLHLEAPIQRITGWDTPFPHVFEPFYLPTKWRCFDGIKKTLQY</sequence>
<dbReference type="Gene3D" id="3.40.50.920">
    <property type="match status" value="1"/>
</dbReference>
<feature type="domain" description="Transketolase C-terminal" evidence="3">
    <location>
        <begin position="65"/>
        <end position="184"/>
    </location>
</feature>
<dbReference type="Gene3D" id="3.40.50.970">
    <property type="match status" value="1"/>
</dbReference>
<keyword evidence="5" id="KW-1185">Reference proteome</keyword>
<comment type="caution">
    <text evidence="4">The sequence shown here is derived from an EMBL/GenBank/DDBJ whole genome shotgun (WGS) entry which is preliminary data.</text>
</comment>
<evidence type="ECO:0000256" key="1">
    <source>
        <dbReference type="ARBA" id="ARBA00001964"/>
    </source>
</evidence>
<gene>
    <name evidence="4" type="ORF">PV327_008899</name>
</gene>
<organism evidence="4 5">
    <name type="scientific">Microctonus hyperodae</name>
    <name type="common">Parasitoid wasp</name>
    <dbReference type="NCBI Taxonomy" id="165561"/>
    <lineage>
        <taxon>Eukaryota</taxon>
        <taxon>Metazoa</taxon>
        <taxon>Ecdysozoa</taxon>
        <taxon>Arthropoda</taxon>
        <taxon>Hexapoda</taxon>
        <taxon>Insecta</taxon>
        <taxon>Pterygota</taxon>
        <taxon>Neoptera</taxon>
        <taxon>Endopterygota</taxon>
        <taxon>Hymenoptera</taxon>
        <taxon>Apocrita</taxon>
        <taxon>Ichneumonoidea</taxon>
        <taxon>Braconidae</taxon>
        <taxon>Euphorinae</taxon>
        <taxon>Microctonus</taxon>
    </lineage>
</organism>
<dbReference type="FunFam" id="3.40.50.920:FF:000004">
    <property type="entry name" value="2-oxoisovalerate dehydrogenase subunit beta 1, mitochondrial"/>
    <property type="match status" value="1"/>
</dbReference>